<gene>
    <name evidence="2" type="ORF">Pan241w_09240</name>
</gene>
<evidence type="ECO:0000256" key="1">
    <source>
        <dbReference type="SAM" id="MobiDB-lite"/>
    </source>
</evidence>
<organism evidence="2 3">
    <name type="scientific">Gimesia alba</name>
    <dbReference type="NCBI Taxonomy" id="2527973"/>
    <lineage>
        <taxon>Bacteria</taxon>
        <taxon>Pseudomonadati</taxon>
        <taxon>Planctomycetota</taxon>
        <taxon>Planctomycetia</taxon>
        <taxon>Planctomycetales</taxon>
        <taxon>Planctomycetaceae</taxon>
        <taxon>Gimesia</taxon>
    </lineage>
</organism>
<dbReference type="KEGG" id="gaz:Pan241w_09240"/>
<name>A0A517RAF7_9PLAN</name>
<keyword evidence="3" id="KW-1185">Reference proteome</keyword>
<sequence>MWPPAWRHSISNHRVNGTSAACKKVSSAAPTAVCNQSAKTNQRQTNPTRYHQPLSDEHTAPTAEWNSDELTENSFFSRVRVFRGSHQSNYNHTIEHDPTDGETFLCATARLVRRCWFKYRDRKRPETVKGVRNL</sequence>
<evidence type="ECO:0000313" key="2">
    <source>
        <dbReference type="EMBL" id="QDT40865.1"/>
    </source>
</evidence>
<proteinExistence type="predicted"/>
<feature type="region of interest" description="Disordered" evidence="1">
    <location>
        <begin position="33"/>
        <end position="67"/>
    </location>
</feature>
<protein>
    <submittedName>
        <fullName evidence="2">Uncharacterized protein</fullName>
    </submittedName>
</protein>
<evidence type="ECO:0000313" key="3">
    <source>
        <dbReference type="Proteomes" id="UP000317171"/>
    </source>
</evidence>
<reference evidence="2 3" key="1">
    <citation type="submission" date="2019-02" db="EMBL/GenBank/DDBJ databases">
        <title>Deep-cultivation of Planctomycetes and their phenomic and genomic characterization uncovers novel biology.</title>
        <authorList>
            <person name="Wiegand S."/>
            <person name="Jogler M."/>
            <person name="Boedeker C."/>
            <person name="Pinto D."/>
            <person name="Vollmers J."/>
            <person name="Rivas-Marin E."/>
            <person name="Kohn T."/>
            <person name="Peeters S.H."/>
            <person name="Heuer A."/>
            <person name="Rast P."/>
            <person name="Oberbeckmann S."/>
            <person name="Bunk B."/>
            <person name="Jeske O."/>
            <person name="Meyerdierks A."/>
            <person name="Storesund J.E."/>
            <person name="Kallscheuer N."/>
            <person name="Luecker S."/>
            <person name="Lage O.M."/>
            <person name="Pohl T."/>
            <person name="Merkel B.J."/>
            <person name="Hornburger P."/>
            <person name="Mueller R.-W."/>
            <person name="Bruemmer F."/>
            <person name="Labrenz M."/>
            <person name="Spormann A.M."/>
            <person name="Op den Camp H."/>
            <person name="Overmann J."/>
            <person name="Amann R."/>
            <person name="Jetten M.S.M."/>
            <person name="Mascher T."/>
            <person name="Medema M.H."/>
            <person name="Devos D.P."/>
            <person name="Kaster A.-K."/>
            <person name="Ovreas L."/>
            <person name="Rohde M."/>
            <person name="Galperin M.Y."/>
            <person name="Jogler C."/>
        </authorList>
    </citation>
    <scope>NUCLEOTIDE SEQUENCE [LARGE SCALE GENOMIC DNA]</scope>
    <source>
        <strain evidence="2 3">Pan241w</strain>
    </source>
</reference>
<accession>A0A517RAF7</accession>
<dbReference type="EMBL" id="CP036269">
    <property type="protein sequence ID" value="QDT40865.1"/>
    <property type="molecule type" value="Genomic_DNA"/>
</dbReference>
<dbReference type="Proteomes" id="UP000317171">
    <property type="component" value="Chromosome"/>
</dbReference>
<dbReference type="AlphaFoldDB" id="A0A517RAF7"/>
<feature type="compositionally biased region" description="Polar residues" evidence="1">
    <location>
        <begin position="33"/>
        <end position="49"/>
    </location>
</feature>